<gene>
    <name evidence="4" type="ORF">AN216_10500</name>
</gene>
<dbReference type="InterPro" id="IPR017853">
    <property type="entry name" value="GH"/>
</dbReference>
<evidence type="ECO:0000259" key="3">
    <source>
        <dbReference type="SMART" id="SM00642"/>
    </source>
</evidence>
<organism evidence="4 5">
    <name type="scientific">Streptomyces oceani</name>
    <dbReference type="NCBI Taxonomy" id="1075402"/>
    <lineage>
        <taxon>Bacteria</taxon>
        <taxon>Bacillati</taxon>
        <taxon>Actinomycetota</taxon>
        <taxon>Actinomycetes</taxon>
        <taxon>Kitasatosporales</taxon>
        <taxon>Streptomycetaceae</taxon>
        <taxon>Streptomyces</taxon>
    </lineage>
</organism>
<evidence type="ECO:0000256" key="2">
    <source>
        <dbReference type="SAM" id="MobiDB-lite"/>
    </source>
</evidence>
<dbReference type="STRING" id="1075402.AN216_10500"/>
<protein>
    <submittedName>
        <fullName evidence="4">Alpha-glucosidase</fullName>
    </submittedName>
</protein>
<proteinExistence type="inferred from homology"/>
<dbReference type="RefSeq" id="WP_070196370.1">
    <property type="nucleotide sequence ID" value="NZ_LJGU01000116.1"/>
</dbReference>
<evidence type="ECO:0000313" key="4">
    <source>
        <dbReference type="EMBL" id="OEV03673.1"/>
    </source>
</evidence>
<dbReference type="GO" id="GO:0004556">
    <property type="term" value="F:alpha-amylase activity"/>
    <property type="evidence" value="ECO:0007669"/>
    <property type="project" value="TreeGrafter"/>
</dbReference>
<evidence type="ECO:0000313" key="5">
    <source>
        <dbReference type="Proteomes" id="UP000176101"/>
    </source>
</evidence>
<dbReference type="OrthoDB" id="9043248at2"/>
<dbReference type="Pfam" id="PF00128">
    <property type="entry name" value="Alpha-amylase"/>
    <property type="match status" value="1"/>
</dbReference>
<dbReference type="AlphaFoldDB" id="A0A1E7KID7"/>
<dbReference type="PANTHER" id="PTHR10357">
    <property type="entry name" value="ALPHA-AMYLASE FAMILY MEMBER"/>
    <property type="match status" value="1"/>
</dbReference>
<feature type="compositionally biased region" description="Basic and acidic residues" evidence="2">
    <location>
        <begin position="348"/>
        <end position="357"/>
    </location>
</feature>
<keyword evidence="5" id="KW-1185">Reference proteome</keyword>
<accession>A0A1E7KID7</accession>
<dbReference type="GO" id="GO:0009313">
    <property type="term" value="P:oligosaccharide catabolic process"/>
    <property type="evidence" value="ECO:0007669"/>
    <property type="project" value="TreeGrafter"/>
</dbReference>
<comment type="caution">
    <text evidence="4">The sequence shown here is derived from an EMBL/GenBank/DDBJ whole genome shotgun (WGS) entry which is preliminary data.</text>
</comment>
<name>A0A1E7KID7_9ACTN</name>
<comment type="similarity">
    <text evidence="1">Belongs to the glycosyl hydrolase 13 family.</text>
</comment>
<dbReference type="EMBL" id="LJGU01000116">
    <property type="protein sequence ID" value="OEV03673.1"/>
    <property type="molecule type" value="Genomic_DNA"/>
</dbReference>
<sequence>MSSDTAPDREHSPWWRTAVIYQVYIRSFADGNGDGVGDLAGLRNRLPHLRDLGVDALWINPWYPSGMADGGYDVADYRDIDPCFGTLAEAEELLAEAHELGLRVLLDIVPNHTSEQHALFAEALAAGPGSAARERYLFRDGKGPDGALPPNDWRSMFGGRAWTRITEPDGSPGQWYLHLFAPEQPDLNWDNPDVRAEFETTLRFWFDRGVDGFRIDVAHGLAKHPDLPDLGIEEHHVFAPERDEEGHPFWDLDSVHEIYRDWRRIADTYAGDRAYVAEAHARHHRLPQYLRPDELHTAFNFDYLRAPWDARALREVIDRSISAHATVGAPATWVLSNHDVVRHVTRYGRADTTERGNRPGPPPDTDLELGTRRARAATLLTLGLPGGAYVYQGEELGLWEVEDIPAERLQDPTWERSGHTVRGRDGCRVPIPWSGGAPPFGFGPAGCVPWLPQPDAWKAYTVAAETGVEGSMLELYRDALRQRRAHPDLGETPLTWLDAREGVLYFARGARWRCAVNLSAAPWPLPEDCRVLLASGPPPDGQLPDGQLPVDTAVWLEADVPSGA</sequence>
<reference evidence="4 5" key="1">
    <citation type="journal article" date="2016" name="Front. Microbiol.">
        <title>Comparative Genomics Analysis of Streptomyces Species Reveals Their Adaptation to the Marine Environment and Their Diversity at the Genomic Level.</title>
        <authorList>
            <person name="Tian X."/>
            <person name="Zhang Z."/>
            <person name="Yang T."/>
            <person name="Chen M."/>
            <person name="Li J."/>
            <person name="Chen F."/>
            <person name="Yang J."/>
            <person name="Li W."/>
            <person name="Zhang B."/>
            <person name="Zhang Z."/>
            <person name="Wu J."/>
            <person name="Zhang C."/>
            <person name="Long L."/>
            <person name="Xiao J."/>
        </authorList>
    </citation>
    <scope>NUCLEOTIDE SEQUENCE [LARGE SCALE GENOMIC DNA]</scope>
    <source>
        <strain evidence="4 5">SCSIO 02100</strain>
    </source>
</reference>
<dbReference type="Proteomes" id="UP000176101">
    <property type="component" value="Unassembled WGS sequence"/>
</dbReference>
<dbReference type="InterPro" id="IPR022567">
    <property type="entry name" value="DUF3459"/>
</dbReference>
<dbReference type="Gene3D" id="3.90.400.10">
    <property type="entry name" value="Oligo-1,6-glucosidase, Domain 2"/>
    <property type="match status" value="1"/>
</dbReference>
<dbReference type="PANTHER" id="PTHR10357:SF179">
    <property type="entry name" value="NEUTRAL AND BASIC AMINO ACID TRANSPORT PROTEIN RBAT"/>
    <property type="match status" value="1"/>
</dbReference>
<feature type="domain" description="Glycosyl hydrolase family 13 catalytic" evidence="3">
    <location>
        <begin position="22"/>
        <end position="428"/>
    </location>
</feature>
<dbReference type="InterPro" id="IPR006047">
    <property type="entry name" value="GH13_cat_dom"/>
</dbReference>
<dbReference type="CDD" id="cd11332">
    <property type="entry name" value="AmyAc_OligoGlu_TS"/>
    <property type="match status" value="1"/>
</dbReference>
<dbReference type="Gene3D" id="3.20.20.80">
    <property type="entry name" value="Glycosidases"/>
    <property type="match status" value="2"/>
</dbReference>
<dbReference type="InterPro" id="IPR045857">
    <property type="entry name" value="O16G_dom_2"/>
</dbReference>
<dbReference type="PATRIC" id="fig|1075402.3.peg.2934"/>
<evidence type="ECO:0000256" key="1">
    <source>
        <dbReference type="ARBA" id="ARBA00008061"/>
    </source>
</evidence>
<feature type="region of interest" description="Disordered" evidence="2">
    <location>
        <begin position="348"/>
        <end position="368"/>
    </location>
</feature>
<dbReference type="SMART" id="SM00642">
    <property type="entry name" value="Aamy"/>
    <property type="match status" value="1"/>
</dbReference>
<dbReference type="Pfam" id="PF11941">
    <property type="entry name" value="DUF3459"/>
    <property type="match status" value="1"/>
</dbReference>
<dbReference type="SUPFAM" id="SSF51445">
    <property type="entry name" value="(Trans)glycosidases"/>
    <property type="match status" value="1"/>
</dbReference>